<dbReference type="PRINTS" id="PR00419">
    <property type="entry name" value="ADXRDTASE"/>
</dbReference>
<dbReference type="Gene3D" id="3.50.50.60">
    <property type="entry name" value="FAD/NAD(P)-binding domain"/>
    <property type="match status" value="2"/>
</dbReference>
<accession>A0A0B8PTV3</accession>
<gene>
    <name evidence="3" type="ORF">JCM19232_5470</name>
</gene>
<dbReference type="EMBL" id="BBSA01000030">
    <property type="protein sequence ID" value="GAM66039.1"/>
    <property type="molecule type" value="Genomic_DNA"/>
</dbReference>
<dbReference type="Proteomes" id="UP000031670">
    <property type="component" value="Unassembled WGS sequence"/>
</dbReference>
<evidence type="ECO:0000313" key="3">
    <source>
        <dbReference type="EMBL" id="GAM66039.1"/>
    </source>
</evidence>
<evidence type="ECO:0000313" key="4">
    <source>
        <dbReference type="Proteomes" id="UP000031670"/>
    </source>
</evidence>
<dbReference type="SUPFAM" id="SSF51971">
    <property type="entry name" value="Nucleotide-binding domain"/>
    <property type="match status" value="1"/>
</dbReference>
<dbReference type="InterPro" id="IPR023753">
    <property type="entry name" value="FAD/NAD-binding_dom"/>
</dbReference>
<sequence>MTDHYADCEAPCKTACPAGVDIQSYLYHISQNDHQKAIEVIKRTLPMPLSIGRVCPAFCETECRRGLVDDSIAIRQLKRHAADADLEAQEAIFHRKKLIKDKHIAIVGSGPGGLTAGYYLSNEGYEVTVFESMPHAGGWLRYGIPEYRLPKSILDKEIGLMCRNGMQIECRKKLGEDITLSSLSEQYDAVCLAVGASKAVEMNYAGSDLDGCYLGVDYLKDYVTEKNYLTGKKVAVIGGGNTAIDCARTAVRDGADTTLIYRRTRAEMPAEDYEIEEAEHEGVKFHFLTNPAENIAGSDGRVEAIRLEKMELGPADASGRRSPKATGEFFTEAFDTVIAAVSQNLISALCKMSQLRSR</sequence>
<reference evidence="3 4" key="1">
    <citation type="submission" date="2015-01" db="EMBL/GenBank/DDBJ databases">
        <title>Vibrio sp. C5 JCM 19232 whole genome shotgun sequence.</title>
        <authorList>
            <person name="Sawabe T."/>
            <person name="Meirelles P."/>
            <person name="Feng G."/>
            <person name="Sayaka M."/>
            <person name="Hattori M."/>
            <person name="Ohkuma M."/>
        </authorList>
    </citation>
    <scope>NUCLEOTIDE SEQUENCE [LARGE SCALE GENOMIC DNA]</scope>
    <source>
        <strain evidence="3 4">JCM19232</strain>
    </source>
</reference>
<evidence type="ECO:0000259" key="1">
    <source>
        <dbReference type="Pfam" id="PF07992"/>
    </source>
</evidence>
<dbReference type="AlphaFoldDB" id="A0A0B8PTV3"/>
<dbReference type="InterPro" id="IPR009051">
    <property type="entry name" value="Helical_ferredxn"/>
</dbReference>
<name>A0A0B8PTV3_9VIBR</name>
<dbReference type="PANTHER" id="PTHR42783">
    <property type="entry name" value="GLUTAMATE SYNTHASE [NADPH] SMALL CHAIN"/>
    <property type="match status" value="1"/>
</dbReference>
<reference evidence="3 4" key="2">
    <citation type="submission" date="2015-01" db="EMBL/GenBank/DDBJ databases">
        <authorList>
            <consortium name="NBRP consortium"/>
            <person name="Sawabe T."/>
            <person name="Meirelles P."/>
            <person name="Feng G."/>
            <person name="Sayaka M."/>
            <person name="Hattori M."/>
            <person name="Ohkuma M."/>
        </authorList>
    </citation>
    <scope>NUCLEOTIDE SEQUENCE [LARGE SCALE GENOMIC DNA]</scope>
    <source>
        <strain evidence="3 4">JCM19232</strain>
    </source>
</reference>
<organism evidence="3 4">
    <name type="scientific">Vibrio ishigakensis</name>
    <dbReference type="NCBI Taxonomy" id="1481914"/>
    <lineage>
        <taxon>Bacteria</taxon>
        <taxon>Pseudomonadati</taxon>
        <taxon>Pseudomonadota</taxon>
        <taxon>Gammaproteobacteria</taxon>
        <taxon>Vibrionales</taxon>
        <taxon>Vibrionaceae</taxon>
        <taxon>Vibrio</taxon>
    </lineage>
</organism>
<dbReference type="InterPro" id="IPR036188">
    <property type="entry name" value="FAD/NAD-bd_sf"/>
</dbReference>
<protein>
    <submittedName>
        <fullName evidence="3">NAD-dependent formate dehydrogenase alpha subunit</fullName>
    </submittedName>
</protein>
<dbReference type="GO" id="GO:0051536">
    <property type="term" value="F:iron-sulfur cluster binding"/>
    <property type="evidence" value="ECO:0007669"/>
    <property type="project" value="InterPro"/>
</dbReference>
<dbReference type="SUPFAM" id="SSF46548">
    <property type="entry name" value="alpha-helical ferredoxin"/>
    <property type="match status" value="1"/>
</dbReference>
<dbReference type="GO" id="GO:0016491">
    <property type="term" value="F:oxidoreductase activity"/>
    <property type="evidence" value="ECO:0007669"/>
    <property type="project" value="InterPro"/>
</dbReference>
<dbReference type="InterPro" id="IPR028261">
    <property type="entry name" value="DPD_II"/>
</dbReference>
<feature type="domain" description="Dihydroprymidine dehydrogenase" evidence="2">
    <location>
        <begin position="8"/>
        <end position="88"/>
    </location>
</feature>
<dbReference type="PANTHER" id="PTHR42783:SF3">
    <property type="entry name" value="GLUTAMATE SYNTHASE [NADPH] SMALL CHAIN-RELATED"/>
    <property type="match status" value="1"/>
</dbReference>
<feature type="domain" description="FAD/NAD(P)-binding" evidence="1">
    <location>
        <begin position="103"/>
        <end position="303"/>
    </location>
</feature>
<proteinExistence type="predicted"/>
<evidence type="ECO:0000259" key="2">
    <source>
        <dbReference type="Pfam" id="PF14691"/>
    </source>
</evidence>
<dbReference type="Pfam" id="PF07992">
    <property type="entry name" value="Pyr_redox_2"/>
    <property type="match status" value="1"/>
</dbReference>
<dbReference type="Pfam" id="PF14691">
    <property type="entry name" value="Fer4_20"/>
    <property type="match status" value="1"/>
</dbReference>
<comment type="caution">
    <text evidence="3">The sequence shown here is derived from an EMBL/GenBank/DDBJ whole genome shotgun (WGS) entry which is preliminary data.</text>
</comment>
<dbReference type="Gene3D" id="1.10.1060.10">
    <property type="entry name" value="Alpha-helical ferredoxin"/>
    <property type="match status" value="1"/>
</dbReference>